<accession>A0A9J5ZEE9</accession>
<evidence type="ECO:0000313" key="2">
    <source>
        <dbReference type="Proteomes" id="UP000824120"/>
    </source>
</evidence>
<sequence length="77" mass="8916">MKTKIWSSVGFKIIVPFMRNHTSIKVNNEYKTSFWEDDWLGRGCPIDLPLTGYATSDDSSRCMVLAEVEHTTQKEFK</sequence>
<name>A0A9J5ZEE9_SOLCO</name>
<protein>
    <submittedName>
        <fullName evidence="1">Uncharacterized protein</fullName>
    </submittedName>
</protein>
<evidence type="ECO:0000313" key="1">
    <source>
        <dbReference type="EMBL" id="KAG5611299.1"/>
    </source>
</evidence>
<proteinExistence type="predicted"/>
<dbReference type="AlphaFoldDB" id="A0A9J5ZEE9"/>
<dbReference type="EMBL" id="JACXVP010000004">
    <property type="protein sequence ID" value="KAG5611299.1"/>
    <property type="molecule type" value="Genomic_DNA"/>
</dbReference>
<organism evidence="1 2">
    <name type="scientific">Solanum commersonii</name>
    <name type="common">Commerson's wild potato</name>
    <name type="synonym">Commerson's nightshade</name>
    <dbReference type="NCBI Taxonomy" id="4109"/>
    <lineage>
        <taxon>Eukaryota</taxon>
        <taxon>Viridiplantae</taxon>
        <taxon>Streptophyta</taxon>
        <taxon>Embryophyta</taxon>
        <taxon>Tracheophyta</taxon>
        <taxon>Spermatophyta</taxon>
        <taxon>Magnoliopsida</taxon>
        <taxon>eudicotyledons</taxon>
        <taxon>Gunneridae</taxon>
        <taxon>Pentapetalae</taxon>
        <taxon>asterids</taxon>
        <taxon>lamiids</taxon>
        <taxon>Solanales</taxon>
        <taxon>Solanaceae</taxon>
        <taxon>Solanoideae</taxon>
        <taxon>Solaneae</taxon>
        <taxon>Solanum</taxon>
    </lineage>
</organism>
<comment type="caution">
    <text evidence="1">The sequence shown here is derived from an EMBL/GenBank/DDBJ whole genome shotgun (WGS) entry which is preliminary data.</text>
</comment>
<gene>
    <name evidence="1" type="ORF">H5410_022580</name>
</gene>
<reference evidence="1 2" key="1">
    <citation type="submission" date="2020-09" db="EMBL/GenBank/DDBJ databases">
        <title>De no assembly of potato wild relative species, Solanum commersonii.</title>
        <authorList>
            <person name="Cho K."/>
        </authorList>
    </citation>
    <scope>NUCLEOTIDE SEQUENCE [LARGE SCALE GENOMIC DNA]</scope>
    <source>
        <strain evidence="1">LZ3.2</strain>
        <tissue evidence="1">Leaf</tissue>
    </source>
</reference>
<dbReference type="Proteomes" id="UP000824120">
    <property type="component" value="Chromosome 4"/>
</dbReference>
<keyword evidence="2" id="KW-1185">Reference proteome</keyword>